<evidence type="ECO:0000256" key="1">
    <source>
        <dbReference type="ARBA" id="ARBA00006249"/>
    </source>
</evidence>
<organism evidence="9 10">
    <name type="scientific">Coleophoma cylindrospora</name>
    <dbReference type="NCBI Taxonomy" id="1849047"/>
    <lineage>
        <taxon>Eukaryota</taxon>
        <taxon>Fungi</taxon>
        <taxon>Dikarya</taxon>
        <taxon>Ascomycota</taxon>
        <taxon>Pezizomycotina</taxon>
        <taxon>Leotiomycetes</taxon>
        <taxon>Helotiales</taxon>
        <taxon>Dermateaceae</taxon>
        <taxon>Coleophoma</taxon>
    </lineage>
</organism>
<dbReference type="Proteomes" id="UP000256645">
    <property type="component" value="Unassembled WGS sequence"/>
</dbReference>
<dbReference type="GO" id="GO:0046872">
    <property type="term" value="F:metal ion binding"/>
    <property type="evidence" value="ECO:0007669"/>
    <property type="project" value="UniProtKB-KW"/>
</dbReference>
<gene>
    <name evidence="9" type="ORF">BP6252_08474</name>
</gene>
<evidence type="ECO:0000256" key="7">
    <source>
        <dbReference type="ARBA" id="ARBA00023157"/>
    </source>
</evidence>
<dbReference type="OrthoDB" id="3039123at2759"/>
<feature type="chain" id="PRO_5017496287" description="Carboxylic ester hydrolase" evidence="8">
    <location>
        <begin position="17"/>
        <end position="583"/>
    </location>
</feature>
<evidence type="ECO:0000256" key="3">
    <source>
        <dbReference type="ARBA" id="ARBA00022723"/>
    </source>
</evidence>
<dbReference type="PANTHER" id="PTHR33938">
    <property type="entry name" value="FERULOYL ESTERASE B-RELATED"/>
    <property type="match status" value="1"/>
</dbReference>
<dbReference type="Pfam" id="PF07519">
    <property type="entry name" value="Tannase"/>
    <property type="match status" value="1"/>
</dbReference>
<keyword evidence="4 8" id="KW-0732">Signal</keyword>
<dbReference type="AlphaFoldDB" id="A0A3D8R6L0"/>
<keyword evidence="10" id="KW-1185">Reference proteome</keyword>
<comment type="caution">
    <text evidence="9">The sequence shown here is derived from an EMBL/GenBank/DDBJ whole genome shotgun (WGS) entry which is preliminary data.</text>
</comment>
<dbReference type="GO" id="GO:0030600">
    <property type="term" value="F:feruloyl esterase activity"/>
    <property type="evidence" value="ECO:0007669"/>
    <property type="project" value="UniProtKB-ARBA"/>
</dbReference>
<comment type="similarity">
    <text evidence="1 8">Belongs to the tannase family.</text>
</comment>
<keyword evidence="7" id="KW-1015">Disulfide bond</keyword>
<evidence type="ECO:0000313" key="10">
    <source>
        <dbReference type="Proteomes" id="UP000256645"/>
    </source>
</evidence>
<keyword evidence="2" id="KW-0719">Serine esterase</keyword>
<evidence type="ECO:0000256" key="6">
    <source>
        <dbReference type="ARBA" id="ARBA00022837"/>
    </source>
</evidence>
<keyword evidence="5 8" id="KW-0378">Hydrolase</keyword>
<dbReference type="EMBL" id="PDLM01000009">
    <property type="protein sequence ID" value="RDW69454.1"/>
    <property type="molecule type" value="Genomic_DNA"/>
</dbReference>
<evidence type="ECO:0000256" key="2">
    <source>
        <dbReference type="ARBA" id="ARBA00022487"/>
    </source>
</evidence>
<evidence type="ECO:0000256" key="5">
    <source>
        <dbReference type="ARBA" id="ARBA00022801"/>
    </source>
</evidence>
<reference evidence="9 10" key="1">
    <citation type="journal article" date="2018" name="IMA Fungus">
        <title>IMA Genome-F 9: Draft genome sequence of Annulohypoxylon stygium, Aspergillus mulundensis, Berkeleyomyces basicola (syn. Thielaviopsis basicola), Ceratocystis smalleyi, two Cercospora beticola strains, Coleophoma cylindrospora, Fusarium fracticaudum, Phialophora cf. hyalina, and Morchella septimelata.</title>
        <authorList>
            <person name="Wingfield B.D."/>
            <person name="Bills G.F."/>
            <person name="Dong Y."/>
            <person name="Huang W."/>
            <person name="Nel W.J."/>
            <person name="Swalarsk-Parry B.S."/>
            <person name="Vaghefi N."/>
            <person name="Wilken P.M."/>
            <person name="An Z."/>
            <person name="de Beer Z.W."/>
            <person name="De Vos L."/>
            <person name="Chen L."/>
            <person name="Duong T.A."/>
            <person name="Gao Y."/>
            <person name="Hammerbacher A."/>
            <person name="Kikkert J.R."/>
            <person name="Li Y."/>
            <person name="Li H."/>
            <person name="Li K."/>
            <person name="Li Q."/>
            <person name="Liu X."/>
            <person name="Ma X."/>
            <person name="Naidoo K."/>
            <person name="Pethybridge S.J."/>
            <person name="Sun J."/>
            <person name="Steenkamp E.T."/>
            <person name="van der Nest M.A."/>
            <person name="van Wyk S."/>
            <person name="Wingfield M.J."/>
            <person name="Xiong C."/>
            <person name="Yue Q."/>
            <person name="Zhang X."/>
        </authorList>
    </citation>
    <scope>NUCLEOTIDE SEQUENCE [LARGE SCALE GENOMIC DNA]</scope>
    <source>
        <strain evidence="9 10">BP6252</strain>
    </source>
</reference>
<evidence type="ECO:0000256" key="4">
    <source>
        <dbReference type="ARBA" id="ARBA00022729"/>
    </source>
</evidence>
<dbReference type="SUPFAM" id="SSF53474">
    <property type="entry name" value="alpha/beta-Hydrolases"/>
    <property type="match status" value="1"/>
</dbReference>
<feature type="signal peptide" evidence="8">
    <location>
        <begin position="1"/>
        <end position="16"/>
    </location>
</feature>
<dbReference type="EC" id="3.1.1.-" evidence="8"/>
<proteinExistence type="inferred from homology"/>
<evidence type="ECO:0000313" key="9">
    <source>
        <dbReference type="EMBL" id="RDW69454.1"/>
    </source>
</evidence>
<sequence length="583" mass="63377">MRAVYQLLAVAAPAAALTITDLCTTSYAQSALPAPGFYNGITIDASSVVTTLGTNYSISGNDFFPDAVINYCNVSFAYTHDGRDDTVNVAYWVPDPSKFSNRFLSTGGFGLAINSGASTVSGGVSLGAVSGLTDGGFGGFSAQDDTTFLLANGTVNWENAYMFGYQGIHEMTVLGKEFTKNLFGINNGTKLYSYYHSCSEGGREGWSQLQRFNEFDGASVGAPAFRYAFQQIQHLYSNVVEQTLNYYPPPCELEAILNATITACDPLDGLTDGVVSRTDLCKLQFDIESVLGTPYYCAASSGGGGFPGKAKRQMGAGATPVQNGTVSAKAIEVAKTILDGLHDTQGRRVYFSYQPTATWSDAATQYNSATGEWELSISGLGAEFVTRYLDLQNVSTLSTLDGVTYDTMKGWIYGLWQQYEDSLQTTWPDLTHLQESGAKVIHMHGESDFSIPTASSVRYWESVRQIMFPGLSYNESSAQLQDFYRLYLVPGGSHCSPNANEANGGWPQTSVNQLIDWVENGIAPDTLNSTIFYGPNTGDSKPICLWPLRPLWTGNGTTMECVYDQASIDTWHYDINAFKMPVY</sequence>
<dbReference type="InterPro" id="IPR011118">
    <property type="entry name" value="Tannase/feruloyl_esterase"/>
</dbReference>
<protein>
    <recommendedName>
        <fullName evidence="8">Carboxylic ester hydrolase</fullName>
        <ecNumber evidence="8">3.1.1.-</ecNumber>
    </recommendedName>
</protein>
<keyword evidence="6" id="KW-0106">Calcium</keyword>
<dbReference type="InterPro" id="IPR029058">
    <property type="entry name" value="AB_hydrolase_fold"/>
</dbReference>
<keyword evidence="3" id="KW-0479">Metal-binding</keyword>
<dbReference type="PANTHER" id="PTHR33938:SF16">
    <property type="entry name" value="CARBOXYLIC ESTER HYDROLASE"/>
    <property type="match status" value="1"/>
</dbReference>
<name>A0A3D8R6L0_9HELO</name>
<accession>A0A3D8R6L0</accession>
<evidence type="ECO:0000256" key="8">
    <source>
        <dbReference type="RuleBase" id="RU361238"/>
    </source>
</evidence>